<name>A0A382NGP7_9ZZZZ</name>
<protein>
    <submittedName>
        <fullName evidence="1">Uncharacterized protein</fullName>
    </submittedName>
</protein>
<organism evidence="1">
    <name type="scientific">marine metagenome</name>
    <dbReference type="NCBI Taxonomy" id="408172"/>
    <lineage>
        <taxon>unclassified sequences</taxon>
        <taxon>metagenomes</taxon>
        <taxon>ecological metagenomes</taxon>
    </lineage>
</organism>
<dbReference type="AlphaFoldDB" id="A0A382NGP7"/>
<proteinExistence type="predicted"/>
<reference evidence="1" key="1">
    <citation type="submission" date="2018-05" db="EMBL/GenBank/DDBJ databases">
        <authorList>
            <person name="Lanie J.A."/>
            <person name="Ng W.-L."/>
            <person name="Kazmierczak K.M."/>
            <person name="Andrzejewski T.M."/>
            <person name="Davidsen T.M."/>
            <person name="Wayne K.J."/>
            <person name="Tettelin H."/>
            <person name="Glass J.I."/>
            <person name="Rusch D."/>
            <person name="Podicherti R."/>
            <person name="Tsui H.-C.T."/>
            <person name="Winkler M.E."/>
        </authorList>
    </citation>
    <scope>NUCLEOTIDE SEQUENCE</scope>
</reference>
<accession>A0A382NGP7</accession>
<sequence length="60" mass="6382">MTAAHPAACPHGEPKTTVALSHMKAMKPCSAAPTHTGRFSWLRLAKRRQAASASQAKEKA</sequence>
<gene>
    <name evidence="1" type="ORF">METZ01_LOCUS312339</name>
</gene>
<evidence type="ECO:0000313" key="1">
    <source>
        <dbReference type="EMBL" id="SVC59485.1"/>
    </source>
</evidence>
<dbReference type="EMBL" id="UINC01099878">
    <property type="protein sequence ID" value="SVC59485.1"/>
    <property type="molecule type" value="Genomic_DNA"/>
</dbReference>